<dbReference type="OrthoDB" id="7605608at2"/>
<comment type="caution">
    <text evidence="1">The sequence shown here is derived from an EMBL/GenBank/DDBJ whole genome shotgun (WGS) entry which is preliminary data.</text>
</comment>
<gene>
    <name evidence="1" type="ORF">GRI99_15595</name>
</gene>
<evidence type="ECO:0000313" key="2">
    <source>
        <dbReference type="Proteomes" id="UP000466966"/>
    </source>
</evidence>
<accession>A0A844Z5F7</accession>
<keyword evidence="2" id="KW-1185">Reference proteome</keyword>
<proteinExistence type="predicted"/>
<sequence>MKMRSSNEDTPMTDRVFMVEPSGWYALTMYPGYWDVPYHSPLRVDGIEWLGEQHITLEFLNLAYAAGVRDFRIECAILKAAPDFLACSPVDQSDRLYVFAKLTRAWMTANFPNVATDSLFDEAGRPDERAFLALV</sequence>
<dbReference type="Proteomes" id="UP000466966">
    <property type="component" value="Unassembled WGS sequence"/>
</dbReference>
<dbReference type="EMBL" id="WTYV01000007">
    <property type="protein sequence ID" value="MXO73053.1"/>
    <property type="molecule type" value="Genomic_DNA"/>
</dbReference>
<dbReference type="AlphaFoldDB" id="A0A844Z5F7"/>
<reference evidence="1 2" key="1">
    <citation type="submission" date="2019-12" db="EMBL/GenBank/DDBJ databases">
        <title>Genomic-based taxomic classification of the family Erythrobacteraceae.</title>
        <authorList>
            <person name="Xu L."/>
        </authorList>
    </citation>
    <scope>NUCLEOTIDE SEQUENCE [LARGE SCALE GENOMIC DNA]</scope>
    <source>
        <strain evidence="1 2">M0322</strain>
    </source>
</reference>
<evidence type="ECO:0000313" key="1">
    <source>
        <dbReference type="EMBL" id="MXO73053.1"/>
    </source>
</evidence>
<name>A0A844Z5F7_9SPHN</name>
<protein>
    <submittedName>
        <fullName evidence="1">Uncharacterized protein</fullName>
    </submittedName>
</protein>
<organism evidence="1 2">
    <name type="scientific">Alteraurantiacibacter buctensis</name>
    <dbReference type="NCBI Taxonomy" id="1503981"/>
    <lineage>
        <taxon>Bacteria</taxon>
        <taxon>Pseudomonadati</taxon>
        <taxon>Pseudomonadota</taxon>
        <taxon>Alphaproteobacteria</taxon>
        <taxon>Sphingomonadales</taxon>
        <taxon>Erythrobacteraceae</taxon>
        <taxon>Alteraurantiacibacter</taxon>
    </lineage>
</organism>